<reference evidence="4" key="5">
    <citation type="submission" date="2025-09" db="UniProtKB">
        <authorList>
            <consortium name="Ensembl"/>
        </authorList>
    </citation>
    <scope>IDENTIFICATION</scope>
</reference>
<dbReference type="Ensembl" id="ENSCMIT00000028461.1">
    <property type="protein sequence ID" value="ENSCMIP00000028019.1"/>
    <property type="gene ID" value="ENSCMIG00000012186.1"/>
</dbReference>
<reference evidence="5" key="1">
    <citation type="journal article" date="2006" name="Science">
        <title>Ancient noncoding elements conserved in the human genome.</title>
        <authorList>
            <person name="Venkatesh B."/>
            <person name="Kirkness E.F."/>
            <person name="Loh Y.H."/>
            <person name="Halpern A.L."/>
            <person name="Lee A.P."/>
            <person name="Johnson J."/>
            <person name="Dandona N."/>
            <person name="Viswanathan L.D."/>
            <person name="Tay A."/>
            <person name="Venter J.C."/>
            <person name="Strausberg R.L."/>
            <person name="Brenner S."/>
        </authorList>
    </citation>
    <scope>NUCLEOTIDE SEQUENCE [LARGE SCALE GENOMIC DNA]</scope>
</reference>
<keyword evidence="3" id="KW-0677">Repeat</keyword>
<keyword evidence="2" id="KW-0963">Cytoplasm</keyword>
<evidence type="ECO:0000313" key="4">
    <source>
        <dbReference type="Ensembl" id="ENSCMIP00000028019.1"/>
    </source>
</evidence>
<dbReference type="PANTHER" id="PTHR45690">
    <property type="entry name" value="NACHT, LRR AND PYD DOMAINS-CONTAINING PROTEIN 12"/>
    <property type="match status" value="1"/>
</dbReference>
<dbReference type="Proteomes" id="UP000314986">
    <property type="component" value="Unassembled WGS sequence"/>
</dbReference>
<reference evidence="4" key="4">
    <citation type="submission" date="2025-08" db="UniProtKB">
        <authorList>
            <consortium name="Ensembl"/>
        </authorList>
    </citation>
    <scope>IDENTIFICATION</scope>
</reference>
<reference evidence="5" key="2">
    <citation type="journal article" date="2007" name="PLoS Biol.">
        <title>Survey sequencing and comparative analysis of the elephant shark (Callorhinchus milii) genome.</title>
        <authorList>
            <person name="Venkatesh B."/>
            <person name="Kirkness E.F."/>
            <person name="Loh Y.H."/>
            <person name="Halpern A.L."/>
            <person name="Lee A.P."/>
            <person name="Johnson J."/>
            <person name="Dandona N."/>
            <person name="Viswanathan L.D."/>
            <person name="Tay A."/>
            <person name="Venter J.C."/>
            <person name="Strausberg R.L."/>
            <person name="Brenner S."/>
        </authorList>
    </citation>
    <scope>NUCLEOTIDE SEQUENCE [LARGE SCALE GENOMIC DNA]</scope>
</reference>
<evidence type="ECO:0000256" key="2">
    <source>
        <dbReference type="ARBA" id="ARBA00022490"/>
    </source>
</evidence>
<accession>A0A4W3ICM6</accession>
<dbReference type="PANTHER" id="PTHR45690:SF19">
    <property type="entry name" value="NACHT, LRR AND PYD DOMAINS-CONTAINING PROTEIN 3"/>
    <property type="match status" value="1"/>
</dbReference>
<dbReference type="AlphaFoldDB" id="A0A4W3ICM6"/>
<dbReference type="InParanoid" id="A0A4W3ICM6"/>
<sequence length="72" mass="8179">MADSFVFNLIPFMAPLSDIDLTTGSTEDLTSDLKVNHKLTELNLNYNNLGDRGVKRLCEALRNPKCKIQRLR</sequence>
<dbReference type="Pfam" id="PF13516">
    <property type="entry name" value="LRR_6"/>
    <property type="match status" value="1"/>
</dbReference>
<dbReference type="Gene3D" id="3.80.10.10">
    <property type="entry name" value="Ribonuclease Inhibitor"/>
    <property type="match status" value="1"/>
</dbReference>
<dbReference type="SMART" id="SM00368">
    <property type="entry name" value="LRR_RI"/>
    <property type="match status" value="1"/>
</dbReference>
<evidence type="ECO:0000256" key="1">
    <source>
        <dbReference type="ARBA" id="ARBA00004496"/>
    </source>
</evidence>
<organism evidence="4 5">
    <name type="scientific">Callorhinchus milii</name>
    <name type="common">Ghost shark</name>
    <dbReference type="NCBI Taxonomy" id="7868"/>
    <lineage>
        <taxon>Eukaryota</taxon>
        <taxon>Metazoa</taxon>
        <taxon>Chordata</taxon>
        <taxon>Craniata</taxon>
        <taxon>Vertebrata</taxon>
        <taxon>Chondrichthyes</taxon>
        <taxon>Holocephali</taxon>
        <taxon>Chimaeriformes</taxon>
        <taxon>Callorhinchidae</taxon>
        <taxon>Callorhinchus</taxon>
    </lineage>
</organism>
<keyword evidence="5" id="KW-1185">Reference proteome</keyword>
<proteinExistence type="predicted"/>
<dbReference type="InterPro" id="IPR001611">
    <property type="entry name" value="Leu-rich_rpt"/>
</dbReference>
<protein>
    <submittedName>
        <fullName evidence="4">Uncharacterized protein</fullName>
    </submittedName>
</protein>
<name>A0A4W3ICM6_CALMI</name>
<evidence type="ECO:0000256" key="3">
    <source>
        <dbReference type="ARBA" id="ARBA00022737"/>
    </source>
</evidence>
<dbReference type="SUPFAM" id="SSF52047">
    <property type="entry name" value="RNI-like"/>
    <property type="match status" value="1"/>
</dbReference>
<dbReference type="InterPro" id="IPR050637">
    <property type="entry name" value="NLRP_innate_immun_reg"/>
</dbReference>
<dbReference type="GeneTree" id="ENSGT00970000196779"/>
<dbReference type="InterPro" id="IPR032675">
    <property type="entry name" value="LRR_dom_sf"/>
</dbReference>
<reference evidence="5" key="3">
    <citation type="journal article" date="2014" name="Nature">
        <title>Elephant shark genome provides unique insights into gnathostome evolution.</title>
        <authorList>
            <consortium name="International Elephant Shark Genome Sequencing Consortium"/>
            <person name="Venkatesh B."/>
            <person name="Lee A.P."/>
            <person name="Ravi V."/>
            <person name="Maurya A.K."/>
            <person name="Lian M.M."/>
            <person name="Swann J.B."/>
            <person name="Ohta Y."/>
            <person name="Flajnik M.F."/>
            <person name="Sutoh Y."/>
            <person name="Kasahara M."/>
            <person name="Hoon S."/>
            <person name="Gangu V."/>
            <person name="Roy S.W."/>
            <person name="Irimia M."/>
            <person name="Korzh V."/>
            <person name="Kondrychyn I."/>
            <person name="Lim Z.W."/>
            <person name="Tay B.H."/>
            <person name="Tohari S."/>
            <person name="Kong K.W."/>
            <person name="Ho S."/>
            <person name="Lorente-Galdos B."/>
            <person name="Quilez J."/>
            <person name="Marques-Bonet T."/>
            <person name="Raney B.J."/>
            <person name="Ingham P.W."/>
            <person name="Tay A."/>
            <person name="Hillier L.W."/>
            <person name="Minx P."/>
            <person name="Boehm T."/>
            <person name="Wilson R.K."/>
            <person name="Brenner S."/>
            <person name="Warren W.C."/>
        </authorList>
    </citation>
    <scope>NUCLEOTIDE SEQUENCE [LARGE SCALE GENOMIC DNA]</scope>
</reference>
<dbReference type="GO" id="GO:0005737">
    <property type="term" value="C:cytoplasm"/>
    <property type="evidence" value="ECO:0007669"/>
    <property type="project" value="UniProtKB-SubCell"/>
</dbReference>
<comment type="subcellular location">
    <subcellularLocation>
        <location evidence="1">Cytoplasm</location>
    </subcellularLocation>
</comment>
<evidence type="ECO:0000313" key="5">
    <source>
        <dbReference type="Proteomes" id="UP000314986"/>
    </source>
</evidence>